<dbReference type="EMBL" id="QJUL01000003">
    <property type="protein sequence ID" value="TBU96761.1"/>
    <property type="molecule type" value="Genomic_DNA"/>
</dbReference>
<dbReference type="RefSeq" id="WP_131197364.1">
    <property type="nucleotide sequence ID" value="NZ_QJUL01000003.1"/>
</dbReference>
<dbReference type="OrthoDB" id="9985945at2"/>
<sequence>MSSPDPDKKPESSQQRIVENLTEPPVLDDLVEEFPPRGLREAGLTRGGTPVDQQPAPPGEKDAQTPGRQAPPLSSEYDLSIVDEEDGGSQQTRRR</sequence>
<organism evidence="2 3">
    <name type="scientific">Phytopseudomonas dryadis</name>
    <dbReference type="NCBI Taxonomy" id="2487520"/>
    <lineage>
        <taxon>Bacteria</taxon>
        <taxon>Pseudomonadati</taxon>
        <taxon>Pseudomonadota</taxon>
        <taxon>Gammaproteobacteria</taxon>
        <taxon>Pseudomonadales</taxon>
        <taxon>Pseudomonadaceae</taxon>
        <taxon>Phytopseudomonas</taxon>
    </lineage>
</organism>
<feature type="compositionally biased region" description="Basic and acidic residues" evidence="1">
    <location>
        <begin position="1"/>
        <end position="11"/>
    </location>
</feature>
<evidence type="ECO:0000313" key="3">
    <source>
        <dbReference type="Proteomes" id="UP000293172"/>
    </source>
</evidence>
<evidence type="ECO:0000313" key="2">
    <source>
        <dbReference type="EMBL" id="TBU96761.1"/>
    </source>
</evidence>
<protein>
    <submittedName>
        <fullName evidence="2">Uncharacterized protein</fullName>
    </submittedName>
</protein>
<evidence type="ECO:0000256" key="1">
    <source>
        <dbReference type="SAM" id="MobiDB-lite"/>
    </source>
</evidence>
<accession>A0A4Q9R9H1</accession>
<name>A0A4Q9R9H1_9GAMM</name>
<dbReference type="Proteomes" id="UP000293172">
    <property type="component" value="Unassembled WGS sequence"/>
</dbReference>
<comment type="caution">
    <text evidence="2">The sequence shown here is derived from an EMBL/GenBank/DDBJ whole genome shotgun (WGS) entry which is preliminary data.</text>
</comment>
<feature type="region of interest" description="Disordered" evidence="1">
    <location>
        <begin position="1"/>
        <end position="95"/>
    </location>
</feature>
<gene>
    <name evidence="2" type="ORF">DNK44_03865</name>
</gene>
<dbReference type="AlphaFoldDB" id="A0A4Q9R9H1"/>
<proteinExistence type="predicted"/>
<reference evidence="2 3" key="1">
    <citation type="submission" date="2018-06" db="EMBL/GenBank/DDBJ databases">
        <title>Three novel Pseudomonas species isolated from symptomatic oak.</title>
        <authorList>
            <person name="Bueno-Gonzalez V."/>
            <person name="Brady C."/>
        </authorList>
    </citation>
    <scope>NUCLEOTIDE SEQUENCE [LARGE SCALE GENOMIC DNA]</scope>
    <source>
        <strain evidence="2 3">P6B</strain>
    </source>
</reference>